<dbReference type="EMBL" id="WIXP02000007">
    <property type="protein sequence ID" value="KAF6208008.1"/>
    <property type="molecule type" value="Genomic_DNA"/>
</dbReference>
<evidence type="ECO:0000256" key="2">
    <source>
        <dbReference type="ARBA" id="ARBA00016807"/>
    </source>
</evidence>
<dbReference type="AlphaFoldDB" id="A0A6A4KKK1"/>
<dbReference type="Pfam" id="PF13873">
    <property type="entry name" value="Myb_DNA-bind_5"/>
    <property type="match status" value="1"/>
</dbReference>
<evidence type="ECO:0000313" key="9">
    <source>
        <dbReference type="EMBL" id="KAF6208008.1"/>
    </source>
</evidence>
<feature type="region of interest" description="Disordered" evidence="7">
    <location>
        <begin position="1"/>
        <end position="26"/>
    </location>
</feature>
<comment type="function">
    <text evidence="5">Involved in transvection phenomena (= synapsis-dependent gene expression), where the synaptic pairing of chromosomes carrying genes with which zeste interacts influences the expression of these genes. Zeste binds to DNA and stimulates transcription from a nearby promoter.</text>
</comment>
<evidence type="ECO:0000259" key="8">
    <source>
        <dbReference type="Pfam" id="PF13873"/>
    </source>
</evidence>
<feature type="compositionally biased region" description="Low complexity" evidence="7">
    <location>
        <begin position="210"/>
        <end position="220"/>
    </location>
</feature>
<comment type="subunit">
    <text evidence="1">Self-associates forming complexes of several hundred monomers.</text>
</comment>
<keyword evidence="3" id="KW-0805">Transcription regulation</keyword>
<evidence type="ECO:0000256" key="5">
    <source>
        <dbReference type="ARBA" id="ARBA00025466"/>
    </source>
</evidence>
<keyword evidence="10" id="KW-1185">Reference proteome</keyword>
<evidence type="ECO:0000256" key="3">
    <source>
        <dbReference type="ARBA" id="ARBA00023015"/>
    </source>
</evidence>
<organism evidence="9 10">
    <name type="scientific">Apolygus lucorum</name>
    <name type="common">Small green plant bug</name>
    <name type="synonym">Lygocoris lucorum</name>
    <dbReference type="NCBI Taxonomy" id="248454"/>
    <lineage>
        <taxon>Eukaryota</taxon>
        <taxon>Metazoa</taxon>
        <taxon>Ecdysozoa</taxon>
        <taxon>Arthropoda</taxon>
        <taxon>Hexapoda</taxon>
        <taxon>Insecta</taxon>
        <taxon>Pterygota</taxon>
        <taxon>Neoptera</taxon>
        <taxon>Paraneoptera</taxon>
        <taxon>Hemiptera</taxon>
        <taxon>Heteroptera</taxon>
        <taxon>Panheteroptera</taxon>
        <taxon>Cimicomorpha</taxon>
        <taxon>Miridae</taxon>
        <taxon>Mirini</taxon>
        <taxon>Apolygus</taxon>
    </lineage>
</organism>
<feature type="coiled-coil region" evidence="6">
    <location>
        <begin position="293"/>
        <end position="320"/>
    </location>
</feature>
<dbReference type="PANTHER" id="PTHR21411:SF0">
    <property type="entry name" value="REGULATORY PROTEIN ZESTE"/>
    <property type="match status" value="1"/>
</dbReference>
<sequence length="339" mass="39063">MFSSEKRRHSPGSPAETNKPPDRPAKRTRLQNFSRRENELLIHLAQQEVQIIENKATNAETSKLKTDVWHAITEAFNSHHIGEPRDMVSLRHRYENLKRGLRKKILEQKELLAEGEMVQLMTTNYEAKLWEMMVSKPDGVEILNESVIEVSGDGGSSRIEFIPTEDLDKDHVETLAIGQDHFVSSVTIKGETSRDSFREEGNSDEEEGDATSTTKETTTAKTSNKDYVVMDPVEVSRYLRSAGKLLPENFSRPYRLKPKPKPSVAFVNNESISNSFHTDESIDANRFREEEHQLKMKNMKEEHEAKMKILTQELKMKEEEHAMRMKILKRKLIVICEDI</sequence>
<keyword evidence="4" id="KW-0804">Transcription</keyword>
<proteinExistence type="predicted"/>
<evidence type="ECO:0000256" key="6">
    <source>
        <dbReference type="SAM" id="Coils"/>
    </source>
</evidence>
<name>A0A6A4KKK1_APOLU</name>
<reference evidence="9" key="1">
    <citation type="journal article" date="2021" name="Mol. Ecol. Resour.">
        <title>Apolygus lucorum genome provides insights into omnivorousness and mesophyll feeding.</title>
        <authorList>
            <person name="Liu Y."/>
            <person name="Liu H."/>
            <person name="Wang H."/>
            <person name="Huang T."/>
            <person name="Liu B."/>
            <person name="Yang B."/>
            <person name="Yin L."/>
            <person name="Li B."/>
            <person name="Zhang Y."/>
            <person name="Zhang S."/>
            <person name="Jiang F."/>
            <person name="Zhang X."/>
            <person name="Ren Y."/>
            <person name="Wang B."/>
            <person name="Wang S."/>
            <person name="Lu Y."/>
            <person name="Wu K."/>
            <person name="Fan W."/>
            <person name="Wang G."/>
        </authorList>
    </citation>
    <scope>NUCLEOTIDE SEQUENCE</scope>
    <source>
        <strain evidence="9">12Hb</strain>
    </source>
</reference>
<evidence type="ECO:0000313" key="10">
    <source>
        <dbReference type="Proteomes" id="UP000466442"/>
    </source>
</evidence>
<evidence type="ECO:0000256" key="1">
    <source>
        <dbReference type="ARBA" id="ARBA00011764"/>
    </source>
</evidence>
<comment type="caution">
    <text evidence="9">The sequence shown here is derived from an EMBL/GenBank/DDBJ whole genome shotgun (WGS) entry which is preliminary data.</text>
</comment>
<feature type="region of interest" description="Disordered" evidence="7">
    <location>
        <begin position="188"/>
        <end position="220"/>
    </location>
</feature>
<dbReference type="Proteomes" id="UP000466442">
    <property type="component" value="Unassembled WGS sequence"/>
</dbReference>
<feature type="compositionally biased region" description="Basic residues" evidence="7">
    <location>
        <begin position="1"/>
        <end position="10"/>
    </location>
</feature>
<gene>
    <name evidence="9" type="ORF">GE061_016457</name>
</gene>
<dbReference type="PANTHER" id="PTHR21411">
    <property type="entry name" value="APONTIC"/>
    <property type="match status" value="1"/>
</dbReference>
<protein>
    <recommendedName>
        <fullName evidence="2">Regulatory protein zeste</fullName>
    </recommendedName>
</protein>
<feature type="compositionally biased region" description="Basic and acidic residues" evidence="7">
    <location>
        <begin position="191"/>
        <end position="201"/>
    </location>
</feature>
<dbReference type="OrthoDB" id="3066195at2759"/>
<feature type="domain" description="Myb/SANT-like DNA-binding" evidence="8">
    <location>
        <begin position="29"/>
        <end position="106"/>
    </location>
</feature>
<dbReference type="InterPro" id="IPR028002">
    <property type="entry name" value="Myb_DNA-bind_5"/>
</dbReference>
<evidence type="ECO:0000256" key="7">
    <source>
        <dbReference type="SAM" id="MobiDB-lite"/>
    </source>
</evidence>
<accession>A0A6A4KKK1</accession>
<evidence type="ECO:0000256" key="4">
    <source>
        <dbReference type="ARBA" id="ARBA00023163"/>
    </source>
</evidence>
<keyword evidence="6" id="KW-0175">Coiled coil</keyword>